<protein>
    <recommendedName>
        <fullName evidence="1">Integrase core domain-containing protein</fullName>
    </recommendedName>
</protein>
<comment type="caution">
    <text evidence="2">The sequence shown here is derived from an EMBL/GenBank/DDBJ whole genome shotgun (WGS) entry which is preliminary data.</text>
</comment>
<sequence>MSVLFEKCLTCGASIKLSILEKHVTNWDGKFVIILSPTGVTPVLKQYSNHRVPVEEICQKLSVSMTSLFRVMKESKLSARQNYTHVSDDKFANVQGILSIPKCFIKTEETEIMLIGRPNKYGFIIHGAIDGYSRLIPYISLENNNNSETVVGLFEKSVEEWGYPASVRSDLGGENVLVANFMINARGVIRNSFRTGKSVHNQRVE</sequence>
<evidence type="ECO:0000259" key="1">
    <source>
        <dbReference type="Pfam" id="PF24764"/>
    </source>
</evidence>
<evidence type="ECO:0000313" key="3">
    <source>
        <dbReference type="Proteomes" id="UP001234178"/>
    </source>
</evidence>
<name>A0ABQ9ZIC4_9CRUS</name>
<evidence type="ECO:0000313" key="2">
    <source>
        <dbReference type="EMBL" id="KAK4012443.1"/>
    </source>
</evidence>
<accession>A0ABQ9ZIC4</accession>
<reference evidence="2 3" key="1">
    <citation type="journal article" date="2023" name="Nucleic Acids Res.">
        <title>The hologenome of Daphnia magna reveals possible DNA methylation and microbiome-mediated evolution of the host genome.</title>
        <authorList>
            <person name="Chaturvedi A."/>
            <person name="Li X."/>
            <person name="Dhandapani V."/>
            <person name="Marshall H."/>
            <person name="Kissane S."/>
            <person name="Cuenca-Cambronero M."/>
            <person name="Asole G."/>
            <person name="Calvet F."/>
            <person name="Ruiz-Romero M."/>
            <person name="Marangio P."/>
            <person name="Guigo R."/>
            <person name="Rago D."/>
            <person name="Mirbahai L."/>
            <person name="Eastwood N."/>
            <person name="Colbourne J.K."/>
            <person name="Zhou J."/>
            <person name="Mallon E."/>
            <person name="Orsini L."/>
        </authorList>
    </citation>
    <scope>NUCLEOTIDE SEQUENCE [LARGE SCALE GENOMIC DNA]</scope>
    <source>
        <strain evidence="2">LRV0_1</strain>
    </source>
</reference>
<dbReference type="Pfam" id="PF24764">
    <property type="entry name" value="rva_4"/>
    <property type="match status" value="1"/>
</dbReference>
<feature type="domain" description="Integrase core" evidence="1">
    <location>
        <begin position="120"/>
        <end position="205"/>
    </location>
</feature>
<dbReference type="PANTHER" id="PTHR46791">
    <property type="entry name" value="EXPRESSED PROTEIN"/>
    <property type="match status" value="1"/>
</dbReference>
<proteinExistence type="predicted"/>
<gene>
    <name evidence="2" type="ORF">OUZ56_021542</name>
</gene>
<organism evidence="2 3">
    <name type="scientific">Daphnia magna</name>
    <dbReference type="NCBI Taxonomy" id="35525"/>
    <lineage>
        <taxon>Eukaryota</taxon>
        <taxon>Metazoa</taxon>
        <taxon>Ecdysozoa</taxon>
        <taxon>Arthropoda</taxon>
        <taxon>Crustacea</taxon>
        <taxon>Branchiopoda</taxon>
        <taxon>Diplostraca</taxon>
        <taxon>Cladocera</taxon>
        <taxon>Anomopoda</taxon>
        <taxon>Daphniidae</taxon>
        <taxon>Daphnia</taxon>
    </lineage>
</organism>
<dbReference type="InterPro" id="IPR058913">
    <property type="entry name" value="Integrase_dom_put"/>
</dbReference>
<dbReference type="Proteomes" id="UP001234178">
    <property type="component" value="Unassembled WGS sequence"/>
</dbReference>
<dbReference type="EMBL" id="JAOYFB010000003">
    <property type="protein sequence ID" value="KAK4012443.1"/>
    <property type="molecule type" value="Genomic_DNA"/>
</dbReference>
<dbReference type="PANTHER" id="PTHR46791:SF5">
    <property type="entry name" value="CLR5 DOMAIN-CONTAINING PROTEIN-RELATED"/>
    <property type="match status" value="1"/>
</dbReference>
<keyword evidence="3" id="KW-1185">Reference proteome</keyword>